<dbReference type="EMBL" id="JBHUHX010000051">
    <property type="protein sequence ID" value="MFD2113421.1"/>
    <property type="molecule type" value="Genomic_DNA"/>
</dbReference>
<dbReference type="Pfam" id="PF04337">
    <property type="entry name" value="DUF480"/>
    <property type="match status" value="1"/>
</dbReference>
<dbReference type="InterPro" id="IPR007432">
    <property type="entry name" value="DUF480"/>
</dbReference>
<reference evidence="4" key="1">
    <citation type="journal article" date="2019" name="Int. J. Syst. Evol. Microbiol.">
        <title>The Global Catalogue of Microorganisms (GCM) 10K type strain sequencing project: providing services to taxonomists for standard genome sequencing and annotation.</title>
        <authorList>
            <consortium name="The Broad Institute Genomics Platform"/>
            <consortium name="The Broad Institute Genome Sequencing Center for Infectious Disease"/>
            <person name="Wu L."/>
            <person name="Ma J."/>
        </authorList>
    </citation>
    <scope>NUCLEOTIDE SEQUENCE [LARGE SCALE GENOMIC DNA]</scope>
    <source>
        <strain evidence="4">KACC 12597</strain>
    </source>
</reference>
<evidence type="ECO:0000256" key="1">
    <source>
        <dbReference type="HAMAP-Rule" id="MF_01584"/>
    </source>
</evidence>
<gene>
    <name evidence="3" type="ORF">ACFSJC_16350</name>
</gene>
<dbReference type="SUPFAM" id="SSF46785">
    <property type="entry name" value="Winged helix' DNA-binding domain"/>
    <property type="match status" value="2"/>
</dbReference>
<protein>
    <submittedName>
        <fullName evidence="3">YceH family protein</fullName>
    </submittedName>
</protein>
<evidence type="ECO:0000313" key="4">
    <source>
        <dbReference type="Proteomes" id="UP001597337"/>
    </source>
</evidence>
<dbReference type="InterPro" id="IPR036388">
    <property type="entry name" value="WH-like_DNA-bd_sf"/>
</dbReference>
<organism evidence="3 4">
    <name type="scientific">Thiorhodococcus fuscus</name>
    <dbReference type="NCBI Taxonomy" id="527200"/>
    <lineage>
        <taxon>Bacteria</taxon>
        <taxon>Pseudomonadati</taxon>
        <taxon>Pseudomonadota</taxon>
        <taxon>Gammaproteobacteria</taxon>
        <taxon>Chromatiales</taxon>
        <taxon>Chromatiaceae</taxon>
        <taxon>Thiorhodococcus</taxon>
    </lineage>
</organism>
<name>A0ABW4YCP2_9GAMM</name>
<proteinExistence type="inferred from homology"/>
<feature type="region of interest" description="Disordered" evidence="2">
    <location>
        <begin position="172"/>
        <end position="195"/>
    </location>
</feature>
<accession>A0ABW4YCP2</accession>
<comment type="similarity">
    <text evidence="1">Belongs to the UPF0502 family.</text>
</comment>
<dbReference type="InterPro" id="IPR036390">
    <property type="entry name" value="WH_DNA-bd_sf"/>
</dbReference>
<dbReference type="Proteomes" id="UP001597337">
    <property type="component" value="Unassembled WGS sequence"/>
</dbReference>
<evidence type="ECO:0000313" key="3">
    <source>
        <dbReference type="EMBL" id="MFD2113421.1"/>
    </source>
</evidence>
<dbReference type="PANTHER" id="PTHR38768:SF1">
    <property type="entry name" value="UPF0502 PROTEIN YCEH"/>
    <property type="match status" value="1"/>
</dbReference>
<dbReference type="Gene3D" id="1.10.10.10">
    <property type="entry name" value="Winged helix-like DNA-binding domain superfamily/Winged helix DNA-binding domain"/>
    <property type="match status" value="2"/>
</dbReference>
<dbReference type="HAMAP" id="MF_01584">
    <property type="entry name" value="UPF0502"/>
    <property type="match status" value="1"/>
</dbReference>
<dbReference type="RefSeq" id="WP_386028257.1">
    <property type="nucleotide sequence ID" value="NZ_JBHUHX010000051.1"/>
</dbReference>
<sequence>MTQDDSSSSTAQLTPLEARVIGCLMEKQRTTPDQYPLTLNGLVSACNQKTARHPVMHLSQGEVGNTVNRLRDRGLVHESSNGRTERYDHKMVGTYFLSREEQAVLCVLLLRGPQTLGELRVNCARMADFTDLEGVAKTIQGLSGHERALVTELPRLPGKREERYAHLLCGHPEPEAQDAPAPNQQTSGTTHAEDRVAALEAEVARLRDELDRLWELTGFSDQR</sequence>
<keyword evidence="4" id="KW-1185">Reference proteome</keyword>
<comment type="caution">
    <text evidence="3">The sequence shown here is derived from an EMBL/GenBank/DDBJ whole genome shotgun (WGS) entry which is preliminary data.</text>
</comment>
<evidence type="ECO:0000256" key="2">
    <source>
        <dbReference type="SAM" id="MobiDB-lite"/>
    </source>
</evidence>
<dbReference type="PANTHER" id="PTHR38768">
    <property type="entry name" value="UPF0502 PROTEIN YCEH"/>
    <property type="match status" value="1"/>
</dbReference>